<sequence length="56" mass="6403">MLSRCKQKTRLRRNAVLELDWGPPHHYTIRLAAVKGVLTDARRASSSEVERNTTVN</sequence>
<proteinExistence type="predicted"/>
<evidence type="ECO:0000313" key="1">
    <source>
        <dbReference type="Proteomes" id="UP000887564"/>
    </source>
</evidence>
<name>A0A914RMA5_PAREQ</name>
<protein>
    <submittedName>
        <fullName evidence="2">Fibronectin type-III domain-containing protein</fullName>
    </submittedName>
</protein>
<dbReference type="Proteomes" id="UP000887564">
    <property type="component" value="Unplaced"/>
</dbReference>
<reference evidence="2" key="1">
    <citation type="submission" date="2022-11" db="UniProtKB">
        <authorList>
            <consortium name="WormBaseParasite"/>
        </authorList>
    </citation>
    <scope>IDENTIFICATION</scope>
</reference>
<keyword evidence="1" id="KW-1185">Reference proteome</keyword>
<dbReference type="WBParaSite" id="PEQ_0000755201-mRNA-1">
    <property type="protein sequence ID" value="PEQ_0000755201-mRNA-1"/>
    <property type="gene ID" value="PEQ_0000755201"/>
</dbReference>
<accession>A0A914RMA5</accession>
<dbReference type="AlphaFoldDB" id="A0A914RMA5"/>
<evidence type="ECO:0000313" key="2">
    <source>
        <dbReference type="WBParaSite" id="PEQ_0000755201-mRNA-1"/>
    </source>
</evidence>
<organism evidence="1 2">
    <name type="scientific">Parascaris equorum</name>
    <name type="common">Equine roundworm</name>
    <dbReference type="NCBI Taxonomy" id="6256"/>
    <lineage>
        <taxon>Eukaryota</taxon>
        <taxon>Metazoa</taxon>
        <taxon>Ecdysozoa</taxon>
        <taxon>Nematoda</taxon>
        <taxon>Chromadorea</taxon>
        <taxon>Rhabditida</taxon>
        <taxon>Spirurina</taxon>
        <taxon>Ascaridomorpha</taxon>
        <taxon>Ascaridoidea</taxon>
        <taxon>Ascarididae</taxon>
        <taxon>Parascaris</taxon>
    </lineage>
</organism>